<dbReference type="GO" id="GO:0030267">
    <property type="term" value="F:glyoxylate reductase (NADPH) activity"/>
    <property type="evidence" value="ECO:0007669"/>
    <property type="project" value="TreeGrafter"/>
</dbReference>
<gene>
    <name evidence="3" type="primary">GRHPR</name>
    <name evidence="3" type="ORF">TR160850</name>
</gene>
<keyword evidence="1" id="KW-0560">Oxidoreductase</keyword>
<accession>A0A0X3PV74</accession>
<protein>
    <submittedName>
        <fullName evidence="3">Glyoxylate reductase/hydroxypyruvate reductase</fullName>
    </submittedName>
</protein>
<keyword evidence="3" id="KW-0670">Pyruvate</keyword>
<dbReference type="Pfam" id="PF00389">
    <property type="entry name" value="2-Hacid_dh"/>
    <property type="match status" value="1"/>
</dbReference>
<dbReference type="GO" id="GO:0005829">
    <property type="term" value="C:cytosol"/>
    <property type="evidence" value="ECO:0007669"/>
    <property type="project" value="TreeGrafter"/>
</dbReference>
<name>A0A0X3PV74_SCHSO</name>
<dbReference type="InterPro" id="IPR050223">
    <property type="entry name" value="D-isomer_2-hydroxyacid_DH"/>
</dbReference>
<evidence type="ECO:0000256" key="1">
    <source>
        <dbReference type="ARBA" id="ARBA00023002"/>
    </source>
</evidence>
<dbReference type="PANTHER" id="PTHR10996:SF277">
    <property type="entry name" value="GLYOXYLATE REDUCTASE_HYDROXYPYRUVATE REDUCTASE"/>
    <property type="match status" value="1"/>
</dbReference>
<dbReference type="AlphaFoldDB" id="A0A0X3PV74"/>
<dbReference type="PANTHER" id="PTHR10996">
    <property type="entry name" value="2-HYDROXYACID DEHYDROGENASE-RELATED"/>
    <property type="match status" value="1"/>
</dbReference>
<proteinExistence type="predicted"/>
<feature type="domain" description="D-isomer specific 2-hydroxyacid dehydrogenase catalytic" evidence="2">
    <location>
        <begin position="4"/>
        <end position="109"/>
    </location>
</feature>
<dbReference type="GO" id="GO:0051287">
    <property type="term" value="F:NAD binding"/>
    <property type="evidence" value="ECO:0007669"/>
    <property type="project" value="InterPro"/>
</dbReference>
<dbReference type="EMBL" id="GEEE01007444">
    <property type="protein sequence ID" value="JAP55781.1"/>
    <property type="molecule type" value="Transcribed_RNA"/>
</dbReference>
<evidence type="ECO:0000259" key="2">
    <source>
        <dbReference type="Pfam" id="PF00389"/>
    </source>
</evidence>
<dbReference type="GO" id="GO:0008465">
    <property type="term" value="F:hydroxypyruvate reductase (NADH) activity"/>
    <property type="evidence" value="ECO:0007669"/>
    <property type="project" value="TreeGrafter"/>
</dbReference>
<sequence>MLDVFVTMRLPEKTLQRLTDNGLKFDVWTGESSIPPDIFLERVRGVKGIICRLSDRIDSTLLNAAGNQLKVVSTMSVGYDHLDLKALKSRGVRVGYTPEMLTEATAELTVSLLLSVSRRIVEGRSCARSCCVLHL</sequence>
<reference evidence="3" key="1">
    <citation type="submission" date="2016-01" db="EMBL/GenBank/DDBJ databases">
        <title>Reference transcriptome for the parasite Schistocephalus solidus: insights into the molecular evolution of parasitism.</title>
        <authorList>
            <person name="Hebert F.O."/>
            <person name="Grambauer S."/>
            <person name="Barber I."/>
            <person name="Landry C.R."/>
            <person name="Aubin-Horth N."/>
        </authorList>
    </citation>
    <scope>NUCLEOTIDE SEQUENCE</scope>
</reference>
<organism evidence="3">
    <name type="scientific">Schistocephalus solidus</name>
    <name type="common">Tapeworm</name>
    <dbReference type="NCBI Taxonomy" id="70667"/>
    <lineage>
        <taxon>Eukaryota</taxon>
        <taxon>Metazoa</taxon>
        <taxon>Spiralia</taxon>
        <taxon>Lophotrochozoa</taxon>
        <taxon>Platyhelminthes</taxon>
        <taxon>Cestoda</taxon>
        <taxon>Eucestoda</taxon>
        <taxon>Diphyllobothriidea</taxon>
        <taxon>Diphyllobothriidae</taxon>
        <taxon>Schistocephalus</taxon>
    </lineage>
</organism>
<dbReference type="Gene3D" id="3.40.50.720">
    <property type="entry name" value="NAD(P)-binding Rossmann-like Domain"/>
    <property type="match status" value="2"/>
</dbReference>
<evidence type="ECO:0000313" key="3">
    <source>
        <dbReference type="EMBL" id="JAP55781.1"/>
    </source>
</evidence>
<dbReference type="InterPro" id="IPR006139">
    <property type="entry name" value="D-isomer_2_OHA_DH_cat_dom"/>
</dbReference>
<dbReference type="SUPFAM" id="SSF52283">
    <property type="entry name" value="Formate/glycerate dehydrogenase catalytic domain-like"/>
    <property type="match status" value="1"/>
</dbReference>